<evidence type="ECO:0000256" key="4">
    <source>
        <dbReference type="ARBA" id="ARBA00022544"/>
    </source>
</evidence>
<evidence type="ECO:0000256" key="3">
    <source>
        <dbReference type="ARBA" id="ARBA00022448"/>
    </source>
</evidence>
<organism evidence="9">
    <name type="scientific">Paenibacillus sp. BIHB 4019</name>
    <dbReference type="NCBI Taxonomy" id="1870819"/>
    <lineage>
        <taxon>Bacteria</taxon>
        <taxon>Bacillati</taxon>
        <taxon>Bacillota</taxon>
        <taxon>Bacilli</taxon>
        <taxon>Bacillales</taxon>
        <taxon>Paenibacillaceae</taxon>
        <taxon>Paenibacillus</taxon>
    </lineage>
</organism>
<name>A0A1B2DLB7_9BACL</name>
<evidence type="ECO:0000256" key="7">
    <source>
        <dbReference type="ARBA" id="ARBA00023136"/>
    </source>
</evidence>
<feature type="transmembrane region" description="Helical" evidence="8">
    <location>
        <begin position="82"/>
        <end position="100"/>
    </location>
</feature>
<dbReference type="InterPro" id="IPR004761">
    <property type="entry name" value="Spore_GerAB"/>
</dbReference>
<comment type="subcellular location">
    <subcellularLocation>
        <location evidence="1">Membrane</location>
        <topology evidence="1">Multi-pass membrane protein</topology>
    </subcellularLocation>
</comment>
<feature type="transmembrane region" description="Helical" evidence="8">
    <location>
        <begin position="149"/>
        <end position="168"/>
    </location>
</feature>
<feature type="transmembrane region" description="Helical" evidence="8">
    <location>
        <begin position="188"/>
        <end position="207"/>
    </location>
</feature>
<dbReference type="AlphaFoldDB" id="A0A1B2DLB7"/>
<proteinExistence type="inferred from homology"/>
<feature type="transmembrane region" description="Helical" evidence="8">
    <location>
        <begin position="271"/>
        <end position="293"/>
    </location>
</feature>
<feature type="transmembrane region" description="Helical" evidence="8">
    <location>
        <begin position="305"/>
        <end position="322"/>
    </location>
</feature>
<evidence type="ECO:0000313" key="9">
    <source>
        <dbReference type="EMBL" id="ANY68497.1"/>
    </source>
</evidence>
<dbReference type="PANTHER" id="PTHR34975">
    <property type="entry name" value="SPORE GERMINATION PROTEIN A2"/>
    <property type="match status" value="1"/>
</dbReference>
<dbReference type="GO" id="GO:0016020">
    <property type="term" value="C:membrane"/>
    <property type="evidence" value="ECO:0007669"/>
    <property type="project" value="UniProtKB-SubCell"/>
</dbReference>
<accession>A0A1B2DLB7</accession>
<keyword evidence="5 8" id="KW-0812">Transmembrane</keyword>
<keyword evidence="3" id="KW-0813">Transport</keyword>
<evidence type="ECO:0000256" key="5">
    <source>
        <dbReference type="ARBA" id="ARBA00022692"/>
    </source>
</evidence>
<dbReference type="GO" id="GO:0009847">
    <property type="term" value="P:spore germination"/>
    <property type="evidence" value="ECO:0007669"/>
    <property type="project" value="InterPro"/>
</dbReference>
<feature type="transmembrane region" description="Helical" evidence="8">
    <location>
        <begin position="41"/>
        <end position="62"/>
    </location>
</feature>
<dbReference type="RefSeq" id="WP_099519634.1">
    <property type="nucleotide sequence ID" value="NZ_CP016808.1"/>
</dbReference>
<keyword evidence="4" id="KW-0309">Germination</keyword>
<evidence type="ECO:0000256" key="8">
    <source>
        <dbReference type="SAM" id="Phobius"/>
    </source>
</evidence>
<feature type="transmembrane region" description="Helical" evidence="8">
    <location>
        <begin position="334"/>
        <end position="356"/>
    </location>
</feature>
<evidence type="ECO:0000256" key="6">
    <source>
        <dbReference type="ARBA" id="ARBA00022989"/>
    </source>
</evidence>
<feature type="transmembrane region" description="Helical" evidence="8">
    <location>
        <begin position="120"/>
        <end position="142"/>
    </location>
</feature>
<dbReference type="PANTHER" id="PTHR34975:SF2">
    <property type="entry name" value="SPORE GERMINATION PROTEIN A2"/>
    <property type="match status" value="1"/>
</dbReference>
<comment type="similarity">
    <text evidence="2">Belongs to the amino acid-polyamine-organocation (APC) superfamily. Spore germination protein (SGP) (TC 2.A.3.9) family.</text>
</comment>
<feature type="transmembrane region" description="Helical" evidence="8">
    <location>
        <begin position="12"/>
        <end position="29"/>
    </location>
</feature>
<keyword evidence="6 8" id="KW-1133">Transmembrane helix</keyword>
<sequence>MQQGQPSISARQLSILVIYFIMGDMQLFLPSLTTEFAEEAAWMSGLIGLPIGLGMAWFIYSLSKRFPNMTLIEINNQAFGKLAGSLVSLLFLAMMFNTSITQIREIGDFVTTQILIETPNIMICLLMIFPLAIAIHGGIRAVGRVGETIFPLFVLLFVLLLLMLLPSLTPTELFPIWGAGAAGIMKGSLFFVGFPFCELFAFLMIFPNVAHTKHRARDYMLGVLLGGLAIWIMILLCLLVLGTYITQHTFYSPYIMSKKINIGNFVQRMEAIFAISFIITAYFRSLIYGYAFVLGVSQLFKLRDFRILTIPFAFMALGYSYLLTPGIVFLNTLAVPWVLWILTYSPGLLLLGWGFAKLRGKLPMKETTE</sequence>
<protein>
    <submittedName>
        <fullName evidence="9">Uncharacterized protein</fullName>
    </submittedName>
</protein>
<evidence type="ECO:0000256" key="2">
    <source>
        <dbReference type="ARBA" id="ARBA00007998"/>
    </source>
</evidence>
<dbReference type="Pfam" id="PF03845">
    <property type="entry name" value="Spore_permease"/>
    <property type="match status" value="1"/>
</dbReference>
<dbReference type="EMBL" id="CP016808">
    <property type="protein sequence ID" value="ANY68497.1"/>
    <property type="molecule type" value="Genomic_DNA"/>
</dbReference>
<gene>
    <name evidence="9" type="ORF">BBD42_19975</name>
</gene>
<keyword evidence="7 8" id="KW-0472">Membrane</keyword>
<dbReference type="NCBIfam" id="TIGR00912">
    <property type="entry name" value="2A0309"/>
    <property type="match status" value="1"/>
</dbReference>
<feature type="transmembrane region" description="Helical" evidence="8">
    <location>
        <begin position="219"/>
        <end position="245"/>
    </location>
</feature>
<reference evidence="9" key="1">
    <citation type="submission" date="2016-08" db="EMBL/GenBank/DDBJ databases">
        <title>Complete Genome Seqeunce of Paenibacillus sp. BIHB 4019 from tea rhizoplane.</title>
        <authorList>
            <person name="Thakur R."/>
            <person name="Swarnkar M.K."/>
            <person name="Gulati A."/>
        </authorList>
    </citation>
    <scope>NUCLEOTIDE SEQUENCE [LARGE SCALE GENOMIC DNA]</scope>
    <source>
        <strain evidence="9">BIHB4019</strain>
    </source>
</reference>
<evidence type="ECO:0000256" key="1">
    <source>
        <dbReference type="ARBA" id="ARBA00004141"/>
    </source>
</evidence>